<organism evidence="2 3">
    <name type="scientific">Symbiodinium necroappetens</name>
    <dbReference type="NCBI Taxonomy" id="1628268"/>
    <lineage>
        <taxon>Eukaryota</taxon>
        <taxon>Sar</taxon>
        <taxon>Alveolata</taxon>
        <taxon>Dinophyceae</taxon>
        <taxon>Suessiales</taxon>
        <taxon>Symbiodiniaceae</taxon>
        <taxon>Symbiodinium</taxon>
    </lineage>
</organism>
<accession>A0A812IUG0</accession>
<name>A0A812IUG0_9DINO</name>
<dbReference type="OrthoDB" id="423558at2759"/>
<reference evidence="2" key="1">
    <citation type="submission" date="2021-02" db="EMBL/GenBank/DDBJ databases">
        <authorList>
            <person name="Dougan E. K."/>
            <person name="Rhodes N."/>
            <person name="Thang M."/>
            <person name="Chan C."/>
        </authorList>
    </citation>
    <scope>NUCLEOTIDE SEQUENCE</scope>
</reference>
<sequence length="161" mass="17779">MDGHTEGDPRAQLSSSSAMQPHSASSCDPCIFLGTSAGCRRDACPFCHVHLFRMEVNPERPGKQIRMRLKRTLNTILQLRENSPDRVHDELQRLARRSGFARNLITGLLEREGDPDEEVQGGNTTTSPSTDGVHHQPVPGVCILDDGFDFDAFLKGEPLSL</sequence>
<evidence type="ECO:0000256" key="1">
    <source>
        <dbReference type="SAM" id="MobiDB-lite"/>
    </source>
</evidence>
<dbReference type="Proteomes" id="UP000601435">
    <property type="component" value="Unassembled WGS sequence"/>
</dbReference>
<protein>
    <submittedName>
        <fullName evidence="2">Rnf12-b protein</fullName>
    </submittedName>
</protein>
<feature type="region of interest" description="Disordered" evidence="1">
    <location>
        <begin position="1"/>
        <end position="22"/>
    </location>
</feature>
<comment type="caution">
    <text evidence="2">The sequence shown here is derived from an EMBL/GenBank/DDBJ whole genome shotgun (WGS) entry which is preliminary data.</text>
</comment>
<proteinExistence type="predicted"/>
<dbReference type="AlphaFoldDB" id="A0A812IUG0"/>
<dbReference type="EMBL" id="CAJNJA010003214">
    <property type="protein sequence ID" value="CAE7173266.1"/>
    <property type="molecule type" value="Genomic_DNA"/>
</dbReference>
<feature type="region of interest" description="Disordered" evidence="1">
    <location>
        <begin position="110"/>
        <end position="134"/>
    </location>
</feature>
<gene>
    <name evidence="2" type="primary">rnf12-b</name>
    <name evidence="2" type="ORF">SNEC2469_LOCUS542</name>
</gene>
<feature type="compositionally biased region" description="Polar residues" evidence="1">
    <location>
        <begin position="121"/>
        <end position="130"/>
    </location>
</feature>
<evidence type="ECO:0000313" key="3">
    <source>
        <dbReference type="Proteomes" id="UP000601435"/>
    </source>
</evidence>
<keyword evidence="3" id="KW-1185">Reference proteome</keyword>
<evidence type="ECO:0000313" key="2">
    <source>
        <dbReference type="EMBL" id="CAE7173266.1"/>
    </source>
</evidence>